<dbReference type="Gene3D" id="3.40.50.720">
    <property type="entry name" value="NAD(P)-binding Rossmann-like Domain"/>
    <property type="match status" value="1"/>
</dbReference>
<evidence type="ECO:0000256" key="1">
    <source>
        <dbReference type="SAM" id="MobiDB-lite"/>
    </source>
</evidence>
<comment type="caution">
    <text evidence="3">The sequence shown here is derived from an EMBL/GenBank/DDBJ whole genome shotgun (WGS) entry which is preliminary data.</text>
</comment>
<dbReference type="InterPro" id="IPR011663">
    <property type="entry name" value="UTRA"/>
</dbReference>
<reference evidence="4" key="1">
    <citation type="journal article" date="2019" name="Int. J. Syst. Evol. Microbiol.">
        <title>The Global Catalogue of Microorganisms (GCM) 10K type strain sequencing project: providing services to taxonomists for standard genome sequencing and annotation.</title>
        <authorList>
            <consortium name="The Broad Institute Genomics Platform"/>
            <consortium name="The Broad Institute Genome Sequencing Center for Infectious Disease"/>
            <person name="Wu L."/>
            <person name="Ma J."/>
        </authorList>
    </citation>
    <scope>NUCLEOTIDE SEQUENCE [LARGE SCALE GENOMIC DNA]</scope>
    <source>
        <strain evidence="4">NBRC 108730</strain>
    </source>
</reference>
<dbReference type="Gene3D" id="3.40.1410.10">
    <property type="entry name" value="Chorismate lyase-like"/>
    <property type="match status" value="1"/>
</dbReference>
<dbReference type="Proteomes" id="UP001157017">
    <property type="component" value="Unassembled WGS sequence"/>
</dbReference>
<feature type="domain" description="UbiC transcription regulator-associated" evidence="2">
    <location>
        <begin position="49"/>
        <end position="177"/>
    </location>
</feature>
<proteinExistence type="predicted"/>
<evidence type="ECO:0000313" key="3">
    <source>
        <dbReference type="EMBL" id="GMA88120.1"/>
    </source>
</evidence>
<gene>
    <name evidence="3" type="ORF">GCM10025868_33700</name>
</gene>
<name>A0ABQ6JMX8_9ACTN</name>
<feature type="compositionally biased region" description="Basic residues" evidence="1">
    <location>
        <begin position="141"/>
        <end position="156"/>
    </location>
</feature>
<accession>A0ABQ6JMX8</accession>
<dbReference type="Pfam" id="PF07702">
    <property type="entry name" value="UTRA"/>
    <property type="match status" value="1"/>
</dbReference>
<organism evidence="3 4">
    <name type="scientific">Angustibacter aerolatus</name>
    <dbReference type="NCBI Taxonomy" id="1162965"/>
    <lineage>
        <taxon>Bacteria</taxon>
        <taxon>Bacillati</taxon>
        <taxon>Actinomycetota</taxon>
        <taxon>Actinomycetes</taxon>
        <taxon>Kineosporiales</taxon>
        <taxon>Kineosporiaceae</taxon>
    </lineage>
</organism>
<feature type="region of interest" description="Disordered" evidence="1">
    <location>
        <begin position="312"/>
        <end position="353"/>
    </location>
</feature>
<dbReference type="InterPro" id="IPR050679">
    <property type="entry name" value="Bact_HTH_transcr_reg"/>
</dbReference>
<dbReference type="Pfam" id="PF01408">
    <property type="entry name" value="GFO_IDH_MocA"/>
    <property type="match status" value="1"/>
</dbReference>
<evidence type="ECO:0000259" key="2">
    <source>
        <dbReference type="SMART" id="SM00866"/>
    </source>
</evidence>
<evidence type="ECO:0000313" key="4">
    <source>
        <dbReference type="Proteomes" id="UP001157017"/>
    </source>
</evidence>
<dbReference type="Gene3D" id="1.10.10.10">
    <property type="entry name" value="Winged helix-like DNA-binding domain superfamily/Winged helix DNA-binding domain"/>
    <property type="match status" value="1"/>
</dbReference>
<dbReference type="PANTHER" id="PTHR44846">
    <property type="entry name" value="MANNOSYL-D-GLYCERATE TRANSPORT/METABOLISM SYSTEM REPRESSOR MNGR-RELATED"/>
    <property type="match status" value="1"/>
</dbReference>
<dbReference type="InterPro" id="IPR036388">
    <property type="entry name" value="WH-like_DNA-bd_sf"/>
</dbReference>
<keyword evidence="4" id="KW-1185">Reference proteome</keyword>
<dbReference type="InterPro" id="IPR036291">
    <property type="entry name" value="NAD(P)-bd_dom_sf"/>
</dbReference>
<feature type="compositionally biased region" description="Basic residues" evidence="1">
    <location>
        <begin position="165"/>
        <end position="178"/>
    </location>
</feature>
<feature type="region of interest" description="Disordered" evidence="1">
    <location>
        <begin position="126"/>
        <end position="178"/>
    </location>
</feature>
<dbReference type="InterPro" id="IPR000683">
    <property type="entry name" value="Gfo/Idh/MocA-like_OxRdtase_N"/>
</dbReference>
<dbReference type="InterPro" id="IPR028978">
    <property type="entry name" value="Chorismate_lyase_/UTRA_dom_sf"/>
</dbReference>
<dbReference type="SMART" id="SM00866">
    <property type="entry name" value="UTRA"/>
    <property type="match status" value="1"/>
</dbReference>
<dbReference type="SUPFAM" id="SSF64288">
    <property type="entry name" value="Chorismate lyase-like"/>
    <property type="match status" value="1"/>
</dbReference>
<protein>
    <recommendedName>
        <fullName evidence="2">UbiC transcription regulator-associated domain-containing protein</fullName>
    </recommendedName>
</protein>
<dbReference type="PANTHER" id="PTHR44846:SF17">
    <property type="entry name" value="GNTR-FAMILY TRANSCRIPTIONAL REGULATOR"/>
    <property type="match status" value="1"/>
</dbReference>
<dbReference type="EMBL" id="BSUZ01000001">
    <property type="protein sequence ID" value="GMA88120.1"/>
    <property type="molecule type" value="Genomic_DNA"/>
</dbReference>
<sequence length="432" mass="45669">MSRPTVRRAIGDLVAQGLLVRQRGVGTQVASRMVHRRARLTSLYDDLAREGRTPTTQVLAVDPGVQDARACAALGLEPGTPLLRVDRLRLAGGEPLALMRNWLPPRFADLSRDDLEGAGLYTLLRERGGQPTVARQQPGRPGRHGRRGPTTRHPAGRRAADHDAHRVRRRGRGHRARRPLLPQRALQRGGRGGAVVSAVASGVLRVGVVGLGVMGRAHAQVLQALPGVAVTAVADVSDAAVAAVVERTGAVGTGDGLQAAAGADVDALVVASPDATHAALVRAALDRDLPVLCEKPLTTSVADSAALVEPGVGARPGAGRLHAPPRPGLRRGRRRRARRPGRRPLGAAHGAPQPGVGVRLRAVGAVAQLRLARRRPGALDDWLRRRRGVLRAGPGRPRLRRGAAAAADDVRRGVGERACRTARTRTTRSDSR</sequence>
<dbReference type="SUPFAM" id="SSF51735">
    <property type="entry name" value="NAD(P)-binding Rossmann-fold domains"/>
    <property type="match status" value="1"/>
</dbReference>
<feature type="compositionally biased region" description="Low complexity" evidence="1">
    <location>
        <begin position="343"/>
        <end position="353"/>
    </location>
</feature>
<feature type="compositionally biased region" description="Basic residues" evidence="1">
    <location>
        <begin position="328"/>
        <end position="342"/>
    </location>
</feature>